<dbReference type="OrthoDB" id="1407586at2"/>
<keyword evidence="3" id="KW-1185">Reference proteome</keyword>
<feature type="transmembrane region" description="Helical" evidence="1">
    <location>
        <begin position="37"/>
        <end position="56"/>
    </location>
</feature>
<gene>
    <name evidence="2" type="ORF">HYN59_16550</name>
</gene>
<keyword evidence="1" id="KW-0472">Membrane</keyword>
<dbReference type="Proteomes" id="UP000244929">
    <property type="component" value="Chromosome"/>
</dbReference>
<protein>
    <submittedName>
        <fullName evidence="2">Uncharacterized protein</fullName>
    </submittedName>
</protein>
<evidence type="ECO:0000313" key="2">
    <source>
        <dbReference type="EMBL" id="AWH86620.1"/>
    </source>
</evidence>
<evidence type="ECO:0000313" key="3">
    <source>
        <dbReference type="Proteomes" id="UP000244929"/>
    </source>
</evidence>
<sequence length="573" mass="67516">METREAGGEELPMINCHTHIFTADHVPPYLAKTFVSGIFWGVLYRILSLKWIVTLFRKWYKGPYRWQFKPWYKRLAIALYHIRMGIARSAVLSLFYWALGLWLLLHIAYMIFPDVLPQIKAWLISYHILLWHKKTFPEILTVLAFWLFFPTGRNLLFFLLKKGWSVFRSLPGKGTKELVLRYLTIGRFAFYTTQAGIFRRLRDQYPSKTSFVILPMDMEYMGAGKVTTDFYTQMEDLRKMKKILKDVIYPFLFVDPRRMADDENFFKYTIANDRIVLEPCVVKTYVEENGFSGFKIYPALGYYPFDERLLVLWLYAQENNIPIMTHCIRGTIFYRGKKEKQWDRHPIFQQANGKGKYIPLLLPETSNKDFSVNFTHPLNYLCLLEEELLRKVVQKAPGLHKVFGYTDENTTLTHNLSRLKICFAHFGGEDEWHRFFELDRDLYSSQVLKNPTVGITFLKSKTGKRTDGKIEQLWKGCDWYSIICSMMLQFDNVYADISYIAHDNAIHSLLKSTLKHDNTKLRSRVLFGTDFYVVRNHKSEKQILSDTIAGLSSEEFDLIARRNPRSYLNLINN</sequence>
<dbReference type="AlphaFoldDB" id="A0A2S1R1S3"/>
<keyword evidence="1" id="KW-0812">Transmembrane</keyword>
<name>A0A2S1R1S3_9FLAO</name>
<organism evidence="2 3">
    <name type="scientific">Flavobacterium album</name>
    <dbReference type="NCBI Taxonomy" id="2175091"/>
    <lineage>
        <taxon>Bacteria</taxon>
        <taxon>Pseudomonadati</taxon>
        <taxon>Bacteroidota</taxon>
        <taxon>Flavobacteriia</taxon>
        <taxon>Flavobacteriales</taxon>
        <taxon>Flavobacteriaceae</taxon>
        <taxon>Flavobacterium</taxon>
    </lineage>
</organism>
<dbReference type="KEGG" id="falb:HYN59_16550"/>
<feature type="transmembrane region" description="Helical" evidence="1">
    <location>
        <begin position="90"/>
        <end position="112"/>
    </location>
</feature>
<reference evidence="2 3" key="1">
    <citation type="submission" date="2018-04" db="EMBL/GenBank/DDBJ databases">
        <title>Genome sequencing of Flavobacterium sp. HYN0059.</title>
        <authorList>
            <person name="Yi H."/>
            <person name="Baek C."/>
        </authorList>
    </citation>
    <scope>NUCLEOTIDE SEQUENCE [LARGE SCALE GENOMIC DNA]</scope>
    <source>
        <strain evidence="2 3">HYN0059</strain>
    </source>
</reference>
<dbReference type="Gene3D" id="3.20.20.140">
    <property type="entry name" value="Metal-dependent hydrolases"/>
    <property type="match status" value="1"/>
</dbReference>
<dbReference type="SUPFAM" id="SSF51556">
    <property type="entry name" value="Metallo-dependent hydrolases"/>
    <property type="match status" value="1"/>
</dbReference>
<evidence type="ECO:0000256" key="1">
    <source>
        <dbReference type="SAM" id="Phobius"/>
    </source>
</evidence>
<proteinExistence type="predicted"/>
<dbReference type="RefSeq" id="WP_108779343.1">
    <property type="nucleotide sequence ID" value="NZ_CP029186.1"/>
</dbReference>
<feature type="transmembrane region" description="Helical" evidence="1">
    <location>
        <begin position="139"/>
        <end position="160"/>
    </location>
</feature>
<dbReference type="EMBL" id="CP029186">
    <property type="protein sequence ID" value="AWH86620.1"/>
    <property type="molecule type" value="Genomic_DNA"/>
</dbReference>
<keyword evidence="1" id="KW-1133">Transmembrane helix</keyword>
<accession>A0A2S1R1S3</accession>
<dbReference type="InterPro" id="IPR032466">
    <property type="entry name" value="Metal_Hydrolase"/>
</dbReference>